<feature type="signal peptide" evidence="1">
    <location>
        <begin position="1"/>
        <end position="40"/>
    </location>
</feature>
<protein>
    <submittedName>
        <fullName evidence="3">Metallophosphoesterase</fullName>
    </submittedName>
</protein>
<gene>
    <name evidence="3" type="ORF">H8K43_13250</name>
</gene>
<proteinExistence type="predicted"/>
<dbReference type="SUPFAM" id="SSF56300">
    <property type="entry name" value="Metallo-dependent phosphatases"/>
    <property type="match status" value="1"/>
</dbReference>
<sequence>MQKLNQQKLSKQTNSRRVLLPALIPALMLILSACSGLQQAPQVDNTQAAAVQSRWVVLGEQGQPIARAVTSAASCPDIVQDGQTSAMQLRAGAETIAQRKTASKPEDSKPSAFPVLTCEAVLKPGVQSASIAGQALPLPKPVAQKILVIGDTGCRLKTADNYFQSCNDSDKWAFRQMVTAAARLQPDLVVHVGDYHYRENACPEGNPECAGSPWGYGWDTWQADFFAPAQALLKAAPWVMVRGNHETCVRAGQGWWRLLDPRPLQAGRDCNLAANDSQGDYSPPYAVPLGRLNGQQAQLIVFDSSKVPYKVLAKDDPVYATYMQQFKQVDQLAEQADFNFFINHHPILAFAVERGKSGDLKIWPGALALQDVMQQIHPVRLFPEKVQATLAGHVHLFEALTFSTGQPTQFVSGNGGSSLDFPLPMPLQPGATPLAGATVDFFTNSNDVGYMLMERKGQRWIIQAWNLAGRLLAECDMHNQRTQCRVPS</sequence>
<feature type="domain" description="Calcineurin-like phosphoesterase" evidence="2">
    <location>
        <begin position="145"/>
        <end position="395"/>
    </location>
</feature>
<dbReference type="RefSeq" id="WP_186904274.1">
    <property type="nucleotide sequence ID" value="NZ_JACOGD010000006.1"/>
</dbReference>
<keyword evidence="4" id="KW-1185">Reference proteome</keyword>
<feature type="chain" id="PRO_5046618723" evidence="1">
    <location>
        <begin position="41"/>
        <end position="488"/>
    </location>
</feature>
<accession>A0ABR7A742</accession>
<dbReference type="InterPro" id="IPR029052">
    <property type="entry name" value="Metallo-depent_PP-like"/>
</dbReference>
<name>A0ABR7A742_9BURK</name>
<dbReference type="Gene3D" id="3.60.21.10">
    <property type="match status" value="1"/>
</dbReference>
<dbReference type="Proteomes" id="UP000654304">
    <property type="component" value="Unassembled WGS sequence"/>
</dbReference>
<evidence type="ECO:0000259" key="2">
    <source>
        <dbReference type="Pfam" id="PF00149"/>
    </source>
</evidence>
<keyword evidence="1" id="KW-0732">Signal</keyword>
<dbReference type="EMBL" id="JACOGD010000006">
    <property type="protein sequence ID" value="MBC3932649.1"/>
    <property type="molecule type" value="Genomic_DNA"/>
</dbReference>
<dbReference type="InterPro" id="IPR004843">
    <property type="entry name" value="Calcineurin-like_PHP"/>
</dbReference>
<comment type="caution">
    <text evidence="3">The sequence shown here is derived from an EMBL/GenBank/DDBJ whole genome shotgun (WGS) entry which is preliminary data.</text>
</comment>
<dbReference type="PROSITE" id="PS51257">
    <property type="entry name" value="PROKAR_LIPOPROTEIN"/>
    <property type="match status" value="1"/>
</dbReference>
<reference evidence="3 4" key="1">
    <citation type="submission" date="2020-08" db="EMBL/GenBank/DDBJ databases">
        <title>Novel species isolated from subtropical streams in China.</title>
        <authorList>
            <person name="Lu H."/>
        </authorList>
    </citation>
    <scope>NUCLEOTIDE SEQUENCE [LARGE SCALE GENOMIC DNA]</scope>
    <source>
        <strain evidence="3 4">CY22W</strain>
    </source>
</reference>
<evidence type="ECO:0000313" key="4">
    <source>
        <dbReference type="Proteomes" id="UP000654304"/>
    </source>
</evidence>
<dbReference type="Pfam" id="PF00149">
    <property type="entry name" value="Metallophos"/>
    <property type="match status" value="1"/>
</dbReference>
<evidence type="ECO:0000256" key="1">
    <source>
        <dbReference type="SAM" id="SignalP"/>
    </source>
</evidence>
<evidence type="ECO:0000313" key="3">
    <source>
        <dbReference type="EMBL" id="MBC3932649.1"/>
    </source>
</evidence>
<organism evidence="3 4">
    <name type="scientific">Undibacterium curvum</name>
    <dbReference type="NCBI Taxonomy" id="2762294"/>
    <lineage>
        <taxon>Bacteria</taxon>
        <taxon>Pseudomonadati</taxon>
        <taxon>Pseudomonadota</taxon>
        <taxon>Betaproteobacteria</taxon>
        <taxon>Burkholderiales</taxon>
        <taxon>Oxalobacteraceae</taxon>
        <taxon>Undibacterium</taxon>
    </lineage>
</organism>